<keyword evidence="1" id="KW-1133">Transmembrane helix</keyword>
<name>B3QM00_CHLP8</name>
<evidence type="ECO:0008006" key="4">
    <source>
        <dbReference type="Google" id="ProtNLM"/>
    </source>
</evidence>
<evidence type="ECO:0000313" key="3">
    <source>
        <dbReference type="Proteomes" id="UP000008811"/>
    </source>
</evidence>
<dbReference type="Proteomes" id="UP000008811">
    <property type="component" value="Chromosome"/>
</dbReference>
<evidence type="ECO:0000256" key="1">
    <source>
        <dbReference type="SAM" id="Phobius"/>
    </source>
</evidence>
<keyword evidence="1" id="KW-0472">Membrane</keyword>
<accession>B3QM00</accession>
<feature type="transmembrane region" description="Helical" evidence="1">
    <location>
        <begin position="50"/>
        <end position="71"/>
    </location>
</feature>
<proteinExistence type="predicted"/>
<dbReference type="EMBL" id="CP001099">
    <property type="protein sequence ID" value="ACF10953.1"/>
    <property type="molecule type" value="Genomic_DNA"/>
</dbReference>
<feature type="transmembrane region" description="Helical" evidence="1">
    <location>
        <begin position="21"/>
        <end position="38"/>
    </location>
</feature>
<dbReference type="AlphaFoldDB" id="B3QM00"/>
<evidence type="ECO:0000313" key="2">
    <source>
        <dbReference type="EMBL" id="ACF10953.1"/>
    </source>
</evidence>
<protein>
    <recommendedName>
        <fullName evidence="4">Zinc ribbon domain-containing protein</fullName>
    </recommendedName>
</protein>
<organism evidence="2 3">
    <name type="scientific">Chlorobaculum parvum (strain DSM 263 / NCIMB 8327)</name>
    <name type="common">Chlorobium vibrioforme subsp. thiosulfatophilum</name>
    <dbReference type="NCBI Taxonomy" id="517417"/>
    <lineage>
        <taxon>Bacteria</taxon>
        <taxon>Pseudomonadati</taxon>
        <taxon>Chlorobiota</taxon>
        <taxon>Chlorobiia</taxon>
        <taxon>Chlorobiales</taxon>
        <taxon>Chlorobiaceae</taxon>
        <taxon>Chlorobaculum</taxon>
    </lineage>
</organism>
<dbReference type="RefSeq" id="WP_012501786.1">
    <property type="nucleotide sequence ID" value="NC_011027.1"/>
</dbReference>
<sequence>MEYTERQKQEFKRQFASIRRKQMVVSGLLIILMIPYVTANESTGMVLGTYPIAMVVPVFFVVVIGALVFSFRNWRCPACNKYLGRSLNPHYCWKCGIALR</sequence>
<gene>
    <name evidence="2" type="ordered locus">Cpar_0531</name>
</gene>
<dbReference type="HOGENOM" id="CLU_2300772_0_0_10"/>
<keyword evidence="3" id="KW-1185">Reference proteome</keyword>
<keyword evidence="1" id="KW-0812">Transmembrane</keyword>
<dbReference type="KEGG" id="cpc:Cpar_0531"/>
<dbReference type="OrthoDB" id="2086161at2"/>
<reference evidence="2" key="1">
    <citation type="submission" date="2008-06" db="EMBL/GenBank/DDBJ databases">
        <title>Complete sequence of Chlorobaculum parvum NCIB 8327.</title>
        <authorList>
            <consortium name="US DOE Joint Genome Institute"/>
            <person name="Lucas S."/>
            <person name="Copeland A."/>
            <person name="Lapidus A."/>
            <person name="Glavina del Rio T."/>
            <person name="Dalin E."/>
            <person name="Tice H."/>
            <person name="Bruce D."/>
            <person name="Goodwin L."/>
            <person name="Pitluck S."/>
            <person name="Schmutz J."/>
            <person name="Larimer F."/>
            <person name="Land M."/>
            <person name="Hauser L."/>
            <person name="Kyrpides N."/>
            <person name="Mikhailova N."/>
            <person name="Zhao F."/>
            <person name="Li T."/>
            <person name="Liu Z."/>
            <person name="Overmann J."/>
            <person name="Bryant D.A."/>
            <person name="Richardson P."/>
        </authorList>
    </citation>
    <scope>NUCLEOTIDE SEQUENCE [LARGE SCALE GENOMIC DNA]</scope>
    <source>
        <strain evidence="2">NCIB 8327</strain>
    </source>
</reference>